<reference evidence="13" key="1">
    <citation type="journal article" date="2019" name="Int. J. Syst. Evol. Microbiol.">
        <title>The Global Catalogue of Microorganisms (GCM) 10K type strain sequencing project: providing services to taxonomists for standard genome sequencing and annotation.</title>
        <authorList>
            <consortium name="The Broad Institute Genomics Platform"/>
            <consortium name="The Broad Institute Genome Sequencing Center for Infectious Disease"/>
            <person name="Wu L."/>
            <person name="Ma J."/>
        </authorList>
    </citation>
    <scope>NUCLEOTIDE SEQUENCE [LARGE SCALE GENOMIC DNA]</scope>
    <source>
        <strain evidence="13">CGMCC 1.12482</strain>
    </source>
</reference>
<feature type="domain" description="Opacity-associated protein A LysM-like" evidence="10">
    <location>
        <begin position="119"/>
        <end position="183"/>
    </location>
</feature>
<dbReference type="InterPro" id="IPR045834">
    <property type="entry name" value="Csd3_N2"/>
</dbReference>
<dbReference type="RefSeq" id="WP_150279357.1">
    <property type="nucleotide sequence ID" value="NZ_BMFF01000010.1"/>
</dbReference>
<evidence type="ECO:0000256" key="4">
    <source>
        <dbReference type="ARBA" id="ARBA00022723"/>
    </source>
</evidence>
<evidence type="ECO:0000256" key="6">
    <source>
        <dbReference type="ARBA" id="ARBA00022833"/>
    </source>
</evidence>
<dbReference type="Gene3D" id="3.10.450.350">
    <property type="match status" value="2"/>
</dbReference>
<organism evidence="12 13">
    <name type="scientific">Halopseudomonas salina</name>
    <dbReference type="NCBI Taxonomy" id="1323744"/>
    <lineage>
        <taxon>Bacteria</taxon>
        <taxon>Pseudomonadati</taxon>
        <taxon>Pseudomonadota</taxon>
        <taxon>Gammaproteobacteria</taxon>
        <taxon>Pseudomonadales</taxon>
        <taxon>Pseudomonadaceae</taxon>
        <taxon>Halopseudomonas</taxon>
    </lineage>
</organism>
<feature type="domain" description="Csd3-like second N-terminal" evidence="11">
    <location>
        <begin position="211"/>
        <end position="333"/>
    </location>
</feature>
<dbReference type="SUPFAM" id="SSF51261">
    <property type="entry name" value="Duplicated hybrid motif"/>
    <property type="match status" value="1"/>
</dbReference>
<dbReference type="Gene3D" id="2.70.70.10">
    <property type="entry name" value="Glucose Permease (Domain IIA)"/>
    <property type="match status" value="1"/>
</dbReference>
<accession>A0ABQ1Q3X5</accession>
<comment type="subcellular location">
    <subcellularLocation>
        <location evidence="2">Cell envelope</location>
    </subcellularLocation>
</comment>
<dbReference type="InterPro" id="IPR011055">
    <property type="entry name" value="Dup_hybrid_motif"/>
</dbReference>
<evidence type="ECO:0000259" key="9">
    <source>
        <dbReference type="Pfam" id="PF01551"/>
    </source>
</evidence>
<proteinExistence type="predicted"/>
<evidence type="ECO:0000313" key="12">
    <source>
        <dbReference type="EMBL" id="GGD12573.1"/>
    </source>
</evidence>
<dbReference type="InterPro" id="IPR007340">
    <property type="entry name" value="LysM_Opacity-associatedA"/>
</dbReference>
<dbReference type="Pfam" id="PF04225">
    <property type="entry name" value="LysM_OapA"/>
    <property type="match status" value="1"/>
</dbReference>
<evidence type="ECO:0000256" key="5">
    <source>
        <dbReference type="ARBA" id="ARBA00022801"/>
    </source>
</evidence>
<feature type="region of interest" description="Disordered" evidence="8">
    <location>
        <begin position="81"/>
        <end position="103"/>
    </location>
</feature>
<protein>
    <submittedName>
        <fullName evidence="12">Peptidase M23</fullName>
    </submittedName>
</protein>
<dbReference type="EMBL" id="BMFF01000010">
    <property type="protein sequence ID" value="GGD12573.1"/>
    <property type="molecule type" value="Genomic_DNA"/>
</dbReference>
<evidence type="ECO:0000256" key="2">
    <source>
        <dbReference type="ARBA" id="ARBA00004196"/>
    </source>
</evidence>
<keyword evidence="4" id="KW-0479">Metal-binding</keyword>
<evidence type="ECO:0000313" key="13">
    <source>
        <dbReference type="Proteomes" id="UP000638188"/>
    </source>
</evidence>
<evidence type="ECO:0000256" key="1">
    <source>
        <dbReference type="ARBA" id="ARBA00001947"/>
    </source>
</evidence>
<dbReference type="PANTHER" id="PTHR21666:SF288">
    <property type="entry name" value="CELL DIVISION PROTEIN YTFB"/>
    <property type="match status" value="1"/>
</dbReference>
<keyword evidence="7" id="KW-0482">Metalloprotease</keyword>
<feature type="compositionally biased region" description="Polar residues" evidence="8">
    <location>
        <begin position="81"/>
        <end position="91"/>
    </location>
</feature>
<keyword evidence="6" id="KW-0862">Zinc</keyword>
<gene>
    <name evidence="12" type="ORF">GCM10007418_34340</name>
</gene>
<evidence type="ECO:0000256" key="3">
    <source>
        <dbReference type="ARBA" id="ARBA00022670"/>
    </source>
</evidence>
<evidence type="ECO:0000259" key="10">
    <source>
        <dbReference type="Pfam" id="PF04225"/>
    </source>
</evidence>
<sequence length="484" mass="53114">MAFHKTKSPLYPKSHLVAASGIAAALSIFLLVIPTTDVEARKTFIPLDLESGHMGDHLAPEGNSAELDALIRETVTFSSPLPTNGQQLVTDNETDERAEKTEEQPIVVEETAVPLRPSEWRSITVASGNTLSVLFNEMGLGATTLHSVINSSKEAKRFTRLKVGQELEFKLAPTGDLITLRSKVSDLETIQIDSTPDGYTFSKNIIEPEVRTRFAKGNIDSSLFLAAQKAGMSHGLTMEMANIFGYDVDFARDIRKNDKFEVVFEELHVGEKRVGTNNILAARFTNKGKTFTAVRYTDRNGYSSYYRADGTSLRKAFIRTPVEFARISSRFNPNRRHPVLNKIRAHNGVDYAASTGTPIKATGDGRIVHFGRKGGYGNAIVVQHGQKYKTLYAHMSRFASGLSHGSNVSQGQIIGYVGMTGLATGPHLHYEFQVNGRHVDPLGIELPVSDPVPKAERTAFMALSNKMMASLDQQSTSQLASLEP</sequence>
<comment type="cofactor">
    <cofactor evidence="1">
        <name>Zn(2+)</name>
        <dbReference type="ChEBI" id="CHEBI:29105"/>
    </cofactor>
</comment>
<keyword evidence="5" id="KW-0378">Hydrolase</keyword>
<evidence type="ECO:0000259" key="11">
    <source>
        <dbReference type="Pfam" id="PF19425"/>
    </source>
</evidence>
<dbReference type="Proteomes" id="UP000638188">
    <property type="component" value="Unassembled WGS sequence"/>
</dbReference>
<evidence type="ECO:0000256" key="8">
    <source>
        <dbReference type="SAM" id="MobiDB-lite"/>
    </source>
</evidence>
<name>A0ABQ1Q3X5_9GAMM</name>
<dbReference type="InterPro" id="IPR016047">
    <property type="entry name" value="M23ase_b-sheet_dom"/>
</dbReference>
<dbReference type="InterPro" id="IPR050570">
    <property type="entry name" value="Cell_wall_metabolism_enzyme"/>
</dbReference>
<keyword evidence="3" id="KW-0645">Protease</keyword>
<dbReference type="Pfam" id="PF19425">
    <property type="entry name" value="Csd3_N2"/>
    <property type="match status" value="1"/>
</dbReference>
<dbReference type="PANTHER" id="PTHR21666">
    <property type="entry name" value="PEPTIDASE-RELATED"/>
    <property type="match status" value="1"/>
</dbReference>
<feature type="domain" description="M23ase beta-sheet core" evidence="9">
    <location>
        <begin position="345"/>
        <end position="441"/>
    </location>
</feature>
<keyword evidence="13" id="KW-1185">Reference proteome</keyword>
<comment type="caution">
    <text evidence="12">The sequence shown here is derived from an EMBL/GenBank/DDBJ whole genome shotgun (WGS) entry which is preliminary data.</text>
</comment>
<evidence type="ECO:0000256" key="7">
    <source>
        <dbReference type="ARBA" id="ARBA00023049"/>
    </source>
</evidence>
<dbReference type="CDD" id="cd12797">
    <property type="entry name" value="M23_peptidase"/>
    <property type="match status" value="1"/>
</dbReference>
<dbReference type="Pfam" id="PF01551">
    <property type="entry name" value="Peptidase_M23"/>
    <property type="match status" value="1"/>
</dbReference>